<evidence type="ECO:0000313" key="3">
    <source>
        <dbReference type="Proteomes" id="UP000003947"/>
    </source>
</evidence>
<dbReference type="RefSeq" id="WP_009489706.1">
    <property type="nucleotide sequence ID" value="NZ_CP141050.1"/>
</dbReference>
<sequence length="198" mass="22381">MAQLKELTAAFSAAGGHRRYILPSLTVAAGGLLDFAMLKFGILIDADGPFAYLPFAIAIAIAGTMIMWWLLDYAASGRTELRGIADTERALDELSSYFDEGSSQVFNAVVESDADFEKWQRRRAEWHEKVQQYLQVNFGLRERNIFRNVILTQSVQIPGSYNDQHNHGRCLLIHQLGTIRETIIRYSDLAAKRRAESR</sequence>
<name>I4Z207_9HYPH</name>
<dbReference type="HOGENOM" id="CLU_1376786_0_0_5"/>
<dbReference type="Proteomes" id="UP000003947">
    <property type="component" value="Unassembled WGS sequence"/>
</dbReference>
<feature type="transmembrane region" description="Helical" evidence="1">
    <location>
        <begin position="50"/>
        <end position="71"/>
    </location>
</feature>
<protein>
    <submittedName>
        <fullName evidence="2">Uncharacterized protein</fullName>
    </submittedName>
</protein>
<keyword evidence="1" id="KW-0812">Transmembrane</keyword>
<evidence type="ECO:0000313" key="2">
    <source>
        <dbReference type="EMBL" id="EIM30249.1"/>
    </source>
</evidence>
<organism evidence="2 3">
    <name type="scientific">Microvirga lotononidis</name>
    <dbReference type="NCBI Taxonomy" id="864069"/>
    <lineage>
        <taxon>Bacteria</taxon>
        <taxon>Pseudomonadati</taxon>
        <taxon>Pseudomonadota</taxon>
        <taxon>Alphaproteobacteria</taxon>
        <taxon>Hyphomicrobiales</taxon>
        <taxon>Methylobacteriaceae</taxon>
        <taxon>Microvirga</taxon>
    </lineage>
</organism>
<reference evidence="2 3" key="1">
    <citation type="submission" date="2012-02" db="EMBL/GenBank/DDBJ databases">
        <title>Improved High-Quality Draft sequence of Microvirga sp. WSM3557.</title>
        <authorList>
            <consortium name="US DOE Joint Genome Institute"/>
            <person name="Lucas S."/>
            <person name="Han J."/>
            <person name="Lapidus A."/>
            <person name="Cheng J.-F."/>
            <person name="Goodwin L."/>
            <person name="Pitluck S."/>
            <person name="Peters L."/>
            <person name="Zhang X."/>
            <person name="Detter J.C."/>
            <person name="Han C."/>
            <person name="Tapia R."/>
            <person name="Land M."/>
            <person name="Hauser L."/>
            <person name="Kyrpides N."/>
            <person name="Ivanova N."/>
            <person name="Pagani I."/>
            <person name="Brau L."/>
            <person name="Yates R."/>
            <person name="O'Hara G."/>
            <person name="Rui T."/>
            <person name="Howieson J."/>
            <person name="Reeve W."/>
            <person name="Woyke T."/>
        </authorList>
    </citation>
    <scope>NUCLEOTIDE SEQUENCE [LARGE SCALE GENOMIC DNA]</scope>
    <source>
        <strain evidence="2 3">WSM3557</strain>
    </source>
</reference>
<accession>I4Z207</accession>
<evidence type="ECO:0000256" key="1">
    <source>
        <dbReference type="SAM" id="Phobius"/>
    </source>
</evidence>
<keyword evidence="1" id="KW-0472">Membrane</keyword>
<keyword evidence="1" id="KW-1133">Transmembrane helix</keyword>
<dbReference type="EMBL" id="JH660639">
    <property type="protein sequence ID" value="EIM30249.1"/>
    <property type="molecule type" value="Genomic_DNA"/>
</dbReference>
<proteinExistence type="predicted"/>
<dbReference type="PATRIC" id="fig|864069.3.peg.1168"/>
<dbReference type="AlphaFoldDB" id="I4Z207"/>
<keyword evidence="3" id="KW-1185">Reference proteome</keyword>
<feature type="transmembrane region" description="Helical" evidence="1">
    <location>
        <begin position="20"/>
        <end position="44"/>
    </location>
</feature>
<gene>
    <name evidence="2" type="ORF">MicloDRAFT_00010540</name>
</gene>